<sequence length="54" mass="6520">MLAIILFLSLFIGHRLLISYYTKNSYQSKVFYEKNVFCVDNTKKTYYISVTERR</sequence>
<evidence type="ECO:0000313" key="1">
    <source>
        <dbReference type="EMBL" id="WLJ25684.1"/>
    </source>
</evidence>
<organism evidence="1">
    <name type="scientific">Staphylococcus phage HS06</name>
    <dbReference type="NCBI Taxonomy" id="3056400"/>
    <lineage>
        <taxon>Viruses</taxon>
    </lineage>
</organism>
<dbReference type="EMBL" id="OQ890314">
    <property type="protein sequence ID" value="WLJ25684.1"/>
    <property type="molecule type" value="Genomic_DNA"/>
</dbReference>
<name>A0AA49X448_9VIRU</name>
<accession>A0AA49X448</accession>
<proteinExistence type="predicted"/>
<reference evidence="1" key="1">
    <citation type="submission" date="2023-04" db="EMBL/GenBank/DDBJ databases">
        <title>The human skin virome in hidradenitis suppurativa patients.</title>
        <authorList>
            <person name="Jansen D."/>
        </authorList>
    </citation>
    <scope>NUCLEOTIDE SEQUENCE</scope>
    <source>
        <strain evidence="1">VC3_JansenPhageC</strain>
    </source>
</reference>
<protein>
    <submittedName>
        <fullName evidence="1">Uncharacterized protein</fullName>
    </submittedName>
</protein>